<evidence type="ECO:0000256" key="12">
    <source>
        <dbReference type="ARBA" id="ARBA00024334"/>
    </source>
</evidence>
<dbReference type="InterPro" id="IPR050205">
    <property type="entry name" value="CDPK_Ser/Thr_kinases"/>
</dbReference>
<dbReference type="PROSITE" id="PS00108">
    <property type="entry name" value="PROTEIN_KINASE_ST"/>
    <property type="match status" value="1"/>
</dbReference>
<evidence type="ECO:0000259" key="17">
    <source>
        <dbReference type="PROSITE" id="PS50011"/>
    </source>
</evidence>
<evidence type="ECO:0000256" key="13">
    <source>
        <dbReference type="ARBA" id="ARBA00047899"/>
    </source>
</evidence>
<evidence type="ECO:0000256" key="16">
    <source>
        <dbReference type="RuleBase" id="RU000304"/>
    </source>
</evidence>
<dbReference type="FunFam" id="1.10.510.10:FF:000571">
    <property type="entry name" value="Maternal embryonic leucine zipper kinase"/>
    <property type="match status" value="1"/>
</dbReference>
<evidence type="ECO:0000256" key="15">
    <source>
        <dbReference type="PROSITE-ProRule" id="PRU10141"/>
    </source>
</evidence>
<dbReference type="InterPro" id="IPR011009">
    <property type="entry name" value="Kinase-like_dom_sf"/>
</dbReference>
<evidence type="ECO:0000256" key="3">
    <source>
        <dbReference type="ARBA" id="ARBA00012513"/>
    </source>
</evidence>
<keyword evidence="8 15" id="KW-0547">Nucleotide-binding</keyword>
<evidence type="ECO:0000256" key="8">
    <source>
        <dbReference type="ARBA" id="ARBA00022741"/>
    </source>
</evidence>
<evidence type="ECO:0000256" key="5">
    <source>
        <dbReference type="ARBA" id="ARBA00022679"/>
    </source>
</evidence>
<dbReference type="AlphaFoldDB" id="A0A0F7UGX3"/>
<dbReference type="InterPro" id="IPR008271">
    <property type="entry name" value="Ser/Thr_kinase_AS"/>
</dbReference>
<gene>
    <name evidence="18" type="ORF">BN1204_050130</name>
</gene>
<comment type="catalytic activity">
    <reaction evidence="14">
        <text>L-seryl-[protein] + ATP = O-phospho-L-seryl-[protein] + ADP + H(+)</text>
        <dbReference type="Rhea" id="RHEA:17989"/>
        <dbReference type="Rhea" id="RHEA-COMP:9863"/>
        <dbReference type="Rhea" id="RHEA-COMP:11604"/>
        <dbReference type="ChEBI" id="CHEBI:15378"/>
        <dbReference type="ChEBI" id="CHEBI:29999"/>
        <dbReference type="ChEBI" id="CHEBI:30616"/>
        <dbReference type="ChEBI" id="CHEBI:83421"/>
        <dbReference type="ChEBI" id="CHEBI:456216"/>
        <dbReference type="EC" id="2.7.11.1"/>
    </reaction>
</comment>
<name>A0A0F7UGX3_NEOCL</name>
<dbReference type="Gene3D" id="1.10.510.10">
    <property type="entry name" value="Transferase(Phosphotransferase) domain 1"/>
    <property type="match status" value="1"/>
</dbReference>
<evidence type="ECO:0000256" key="11">
    <source>
        <dbReference type="ARBA" id="ARBA00022840"/>
    </source>
</evidence>
<evidence type="ECO:0000256" key="14">
    <source>
        <dbReference type="ARBA" id="ARBA00048679"/>
    </source>
</evidence>
<dbReference type="GO" id="GO:0004674">
    <property type="term" value="F:protein serine/threonine kinase activity"/>
    <property type="evidence" value="ECO:0007669"/>
    <property type="project" value="UniProtKB-KW"/>
</dbReference>
<evidence type="ECO:0000256" key="9">
    <source>
        <dbReference type="ARBA" id="ARBA00022777"/>
    </source>
</evidence>
<dbReference type="PROSITE" id="PS00107">
    <property type="entry name" value="PROTEIN_KINASE_ATP"/>
    <property type="match status" value="1"/>
</dbReference>
<feature type="binding site" evidence="15">
    <location>
        <position position="57"/>
    </location>
    <ligand>
        <name>ATP</name>
        <dbReference type="ChEBI" id="CHEBI:30616"/>
    </ligand>
</feature>
<dbReference type="GO" id="GO:0046872">
    <property type="term" value="F:metal ion binding"/>
    <property type="evidence" value="ECO:0007669"/>
    <property type="project" value="UniProtKB-KW"/>
</dbReference>
<evidence type="ECO:0000256" key="2">
    <source>
        <dbReference type="ARBA" id="ARBA00011245"/>
    </source>
</evidence>
<dbReference type="EMBL" id="LN714485">
    <property type="protein sequence ID" value="CEL69299.1"/>
    <property type="molecule type" value="Genomic_DNA"/>
</dbReference>
<dbReference type="SUPFAM" id="SSF56112">
    <property type="entry name" value="Protein kinase-like (PK-like)"/>
    <property type="match status" value="1"/>
</dbReference>
<evidence type="ECO:0000256" key="4">
    <source>
        <dbReference type="ARBA" id="ARBA00022527"/>
    </source>
</evidence>
<keyword evidence="11 15" id="KW-0067">ATP-binding</keyword>
<dbReference type="EC" id="2.7.11.1" evidence="3"/>
<dbReference type="InterPro" id="IPR000719">
    <property type="entry name" value="Prot_kinase_dom"/>
</dbReference>
<keyword evidence="9 18" id="KW-0418">Kinase</keyword>
<evidence type="ECO:0000256" key="6">
    <source>
        <dbReference type="ARBA" id="ARBA00022723"/>
    </source>
</evidence>
<comment type="catalytic activity">
    <reaction evidence="13">
        <text>L-threonyl-[protein] + ATP = O-phospho-L-threonyl-[protein] + ADP + H(+)</text>
        <dbReference type="Rhea" id="RHEA:46608"/>
        <dbReference type="Rhea" id="RHEA-COMP:11060"/>
        <dbReference type="Rhea" id="RHEA-COMP:11605"/>
        <dbReference type="ChEBI" id="CHEBI:15378"/>
        <dbReference type="ChEBI" id="CHEBI:30013"/>
        <dbReference type="ChEBI" id="CHEBI:30616"/>
        <dbReference type="ChEBI" id="CHEBI:61977"/>
        <dbReference type="ChEBI" id="CHEBI:456216"/>
        <dbReference type="EC" id="2.7.11.1"/>
    </reaction>
</comment>
<comment type="cofactor">
    <cofactor evidence="1">
        <name>Mg(2+)</name>
        <dbReference type="ChEBI" id="CHEBI:18420"/>
    </cofactor>
</comment>
<dbReference type="Pfam" id="PF00069">
    <property type="entry name" value="Pkinase"/>
    <property type="match status" value="1"/>
</dbReference>
<proteinExistence type="inferred from homology"/>
<protein>
    <recommendedName>
        <fullName evidence="3">non-specific serine/threonine protein kinase</fullName>
        <ecNumber evidence="3">2.7.11.1</ecNumber>
    </recommendedName>
</protein>
<dbReference type="FunFam" id="3.30.200.20:FF:000315">
    <property type="entry name" value="Calcium-dependent protein kinase 3"/>
    <property type="match status" value="1"/>
</dbReference>
<accession>A0A0F7UGX3</accession>
<comment type="similarity">
    <text evidence="12">Belongs to the protein kinase superfamily. Ser/Thr protein kinase family. CDPK subfamily.</text>
</comment>
<evidence type="ECO:0000256" key="1">
    <source>
        <dbReference type="ARBA" id="ARBA00001946"/>
    </source>
</evidence>
<keyword evidence="7" id="KW-0677">Repeat</keyword>
<organism evidence="18">
    <name type="scientific">Neospora caninum (strain Liverpool)</name>
    <dbReference type="NCBI Taxonomy" id="572307"/>
    <lineage>
        <taxon>Eukaryota</taxon>
        <taxon>Sar</taxon>
        <taxon>Alveolata</taxon>
        <taxon>Apicomplexa</taxon>
        <taxon>Conoidasida</taxon>
        <taxon>Coccidia</taxon>
        <taxon>Eucoccidiorida</taxon>
        <taxon>Eimeriorina</taxon>
        <taxon>Sarcocystidae</taxon>
        <taxon>Neospora</taxon>
    </lineage>
</organism>
<keyword evidence="6" id="KW-0479">Metal-binding</keyword>
<keyword evidence="5" id="KW-0808">Transferase</keyword>
<dbReference type="SMART" id="SM00220">
    <property type="entry name" value="S_TKc"/>
    <property type="match status" value="1"/>
</dbReference>
<keyword evidence="4 16" id="KW-0723">Serine/threonine-protein kinase</keyword>
<dbReference type="PROSITE" id="PS50011">
    <property type="entry name" value="PROTEIN_KINASE_DOM"/>
    <property type="match status" value="1"/>
</dbReference>
<reference evidence="18" key="1">
    <citation type="journal article" date="2015" name="PLoS ONE">
        <title>Comprehensive Evaluation of Toxoplasma gondii VEG and Neospora caninum LIV Genomes with Tachyzoite Stage Transcriptome and Proteome Defines Novel Transcript Features.</title>
        <authorList>
            <person name="Ramaprasad A."/>
            <person name="Mourier T."/>
            <person name="Naeem R."/>
            <person name="Malas T.B."/>
            <person name="Moussa E."/>
            <person name="Panigrahi A."/>
            <person name="Vermont S.J."/>
            <person name="Otto T.D."/>
            <person name="Wastling J."/>
            <person name="Pain A."/>
        </authorList>
    </citation>
    <scope>NUCLEOTIDE SEQUENCE</scope>
    <source>
        <strain evidence="18">Liverpool</strain>
    </source>
</reference>
<feature type="domain" description="Protein kinase" evidence="17">
    <location>
        <begin position="28"/>
        <end position="292"/>
    </location>
</feature>
<dbReference type="CDD" id="cd05117">
    <property type="entry name" value="STKc_CAMK"/>
    <property type="match status" value="1"/>
</dbReference>
<dbReference type="InterPro" id="IPR017441">
    <property type="entry name" value="Protein_kinase_ATP_BS"/>
</dbReference>
<keyword evidence="10" id="KW-0106">Calcium</keyword>
<sequence>MGNTCGGARCLSGNLLLSRNEDDIRRHYKIGKILGSGSFGQVRECTKRDTGEVFAVKIIERKMTAKEQMAPGRPSNEAMIKSEVDILKDLDHPNVVQYVDFFEDRHFFYAVLELCDGGELFHEIVKRRHVTEQDASTFCKQMVGALAYLHERGIVHRDVKAENFLFKSKSSDSPIKLIDFGMSARLPPCGYLTDLCGSPHYISPELISKHYGTGVDMWAFGVMIYLMLFGRYPFEGSKPGHIAREVQHKQLDWTSKDCMHLTESCVDFLSRLLDRNYRTRLTAAQALQHPWISTCTPLKELSVIKPENLELARRLSVDSEHIGGHRVAARVNSKMAIAEKEFRKGKSTGRRISVTDSQKSFLSNTALSFLETNGVSSGRMLASPIRRLALFPAAPSRLLRTFDFPVSTCHLFLFFSVWIISAQ</sequence>
<evidence type="ECO:0000256" key="7">
    <source>
        <dbReference type="ARBA" id="ARBA00022737"/>
    </source>
</evidence>
<evidence type="ECO:0000313" key="18">
    <source>
        <dbReference type="EMBL" id="CEL69299.1"/>
    </source>
</evidence>
<evidence type="ECO:0000256" key="10">
    <source>
        <dbReference type="ARBA" id="ARBA00022837"/>
    </source>
</evidence>
<dbReference type="PANTHER" id="PTHR24349">
    <property type="entry name" value="SERINE/THREONINE-PROTEIN KINASE"/>
    <property type="match status" value="1"/>
</dbReference>
<dbReference type="GO" id="GO:0005524">
    <property type="term" value="F:ATP binding"/>
    <property type="evidence" value="ECO:0007669"/>
    <property type="project" value="UniProtKB-UniRule"/>
</dbReference>
<comment type="subunit">
    <text evidence="2">Monomer.</text>
</comment>